<dbReference type="RefSeq" id="WP_003635309.1">
    <property type="nucleotide sequence ID" value="NZ_AZDF01000009.1"/>
</dbReference>
<comment type="caution">
    <text evidence="1">The sequence shown here is derived from an EMBL/GenBank/DDBJ whole genome shotgun (WGS) entry which is preliminary data.</text>
</comment>
<dbReference type="PATRIC" id="fig|1423757.3.peg.2659"/>
<keyword evidence="2" id="KW-1185">Reference proteome</keyword>
<evidence type="ECO:0000313" key="1">
    <source>
        <dbReference type="EMBL" id="EEI25399.1"/>
    </source>
</evidence>
<gene>
    <name evidence="1" type="ORF">HMPREF0519_0439</name>
</gene>
<dbReference type="HOGENOM" id="CLU_096367_0_0_9"/>
<name>C0XGS8_LENH9</name>
<sequence length="201" mass="22640">MSDENHIPEIMASLRELNHYLVEAGVLLDVGNKGLEFLQMIATVNEFGADITPIHGAWLTIPTKLGLHHKASDFGNKLFKPKGKNVLAMNNNNGGLDIYFILVKHVHIPERSFLRDGVDDHMWSIFDSVEDDLNRIMNRELTPRELYEHIGLKLKGYIKDNIVLKVNPSNAPLTIANKGKDDPLVDTGTMLRSISYRVIDT</sequence>
<dbReference type="Proteomes" id="UP000003752">
    <property type="component" value="Unassembled WGS sequence"/>
</dbReference>
<protein>
    <submittedName>
        <fullName evidence="1">Uncharacterized protein</fullName>
    </submittedName>
</protein>
<reference evidence="1 2" key="1">
    <citation type="submission" date="2009-01" db="EMBL/GenBank/DDBJ databases">
        <authorList>
            <person name="Qin X."/>
            <person name="Bachman B."/>
            <person name="Battles P."/>
            <person name="Bell A."/>
            <person name="Bess C."/>
            <person name="Bickham C."/>
            <person name="Chaboub L."/>
            <person name="Chen D."/>
            <person name="Coyle M."/>
            <person name="Deiros D.R."/>
            <person name="Dinh H."/>
            <person name="Forbes L."/>
            <person name="Fowler G."/>
            <person name="Francisco L."/>
            <person name="Fu Q."/>
            <person name="Gubbala S."/>
            <person name="Hale W."/>
            <person name="Han Y."/>
            <person name="Hemphill L."/>
            <person name="Highlander S.K."/>
            <person name="Hirani K."/>
            <person name="Hogues M."/>
            <person name="Jackson L."/>
            <person name="Jakkamsetti A."/>
            <person name="Javaid M."/>
            <person name="Jiang H."/>
            <person name="Korchina V."/>
            <person name="Kovar C."/>
            <person name="Lara F."/>
            <person name="Lee S."/>
            <person name="Mata R."/>
            <person name="Mathew T."/>
            <person name="Moen C."/>
            <person name="Morales K."/>
            <person name="Munidasa M."/>
            <person name="Nazareth L."/>
            <person name="Ngo R."/>
            <person name="Nguyen L."/>
            <person name="Okwuonu G."/>
            <person name="Ongeri F."/>
            <person name="Patil S."/>
            <person name="Petrosino J."/>
            <person name="Pham C."/>
            <person name="Pham P."/>
            <person name="Pu L.-L."/>
            <person name="Puazo M."/>
            <person name="Raj R."/>
            <person name="Reid J."/>
            <person name="Rouhana J."/>
            <person name="Saada N."/>
            <person name="Shang Y."/>
            <person name="Simmons D."/>
            <person name="Thornton R."/>
            <person name="Warren J."/>
            <person name="Weissenberger G."/>
            <person name="Zhang J."/>
            <person name="Zhang L."/>
            <person name="Zhou C."/>
            <person name="Zhu D."/>
            <person name="Muzny D."/>
            <person name="Worley K."/>
            <person name="Gibbs R."/>
        </authorList>
    </citation>
    <scope>NUCLEOTIDE SEQUENCE [LARGE SCALE GENOMIC DNA]</scope>
    <source>
        <strain evidence="2">ATCC 8290 / DSM 20176 / CCUG 30140 / JCM 1155 / KCTC 3500 / NBRC 15886 / NCIMB 8040 / NRRL B-1843 / 9</strain>
    </source>
</reference>
<dbReference type="EMBL" id="ACGP01000089">
    <property type="protein sequence ID" value="EEI25399.1"/>
    <property type="molecule type" value="Genomic_DNA"/>
</dbReference>
<organism evidence="1 2">
    <name type="scientific">Lentilactobacillus hilgardii (strain ATCC 8290 / DSM 20176 / CCUG 30140 / JCM 1155 / KCTC 3500 / NBRC 15886 / NCIMB 8040 / NRRL B-1843 / 9)</name>
    <dbReference type="NCBI Taxonomy" id="1423757"/>
    <lineage>
        <taxon>Bacteria</taxon>
        <taxon>Bacillati</taxon>
        <taxon>Bacillota</taxon>
        <taxon>Bacilli</taxon>
        <taxon>Lactobacillales</taxon>
        <taxon>Lactobacillaceae</taxon>
        <taxon>Lentilactobacillus</taxon>
    </lineage>
</organism>
<accession>C0XGS8</accession>
<evidence type="ECO:0000313" key="2">
    <source>
        <dbReference type="Proteomes" id="UP000003752"/>
    </source>
</evidence>
<dbReference type="AlphaFoldDB" id="C0XGS8"/>
<proteinExistence type="predicted"/>